<dbReference type="RefSeq" id="WP_079701530.1">
    <property type="nucleotide sequence ID" value="NZ_FUYR01000001.1"/>
</dbReference>
<accession>A0A1T5AT51</accession>
<dbReference type="Proteomes" id="UP000189981">
    <property type="component" value="Unassembled WGS sequence"/>
</dbReference>
<proteinExistence type="predicted"/>
<evidence type="ECO:0000313" key="1">
    <source>
        <dbReference type="EMBL" id="SKB38095.1"/>
    </source>
</evidence>
<protein>
    <submittedName>
        <fullName evidence="1">Uncharacterized protein</fullName>
    </submittedName>
</protein>
<dbReference type="EMBL" id="FUYR01000001">
    <property type="protein sequence ID" value="SKB38095.1"/>
    <property type="molecule type" value="Genomic_DNA"/>
</dbReference>
<keyword evidence="2" id="KW-1185">Reference proteome</keyword>
<dbReference type="AlphaFoldDB" id="A0A1T5AT51"/>
<evidence type="ECO:0000313" key="2">
    <source>
        <dbReference type="Proteomes" id="UP000189981"/>
    </source>
</evidence>
<dbReference type="STRING" id="572036.SAMN05661099_1008"/>
<sequence length="61" mass="6944">MEIILKVANTAYPDGTLVKYLFGMKQPEIIYSGIQVKKDMWLKKAGKEIMKLRNRSSKLAG</sequence>
<reference evidence="2" key="1">
    <citation type="submission" date="2017-02" db="EMBL/GenBank/DDBJ databases">
        <authorList>
            <person name="Varghese N."/>
            <person name="Submissions S."/>
        </authorList>
    </citation>
    <scope>NUCLEOTIDE SEQUENCE [LARGE SCALE GENOMIC DNA]</scope>
    <source>
        <strain evidence="2">DSM 22385</strain>
    </source>
</reference>
<gene>
    <name evidence="1" type="ORF">SAMN05661099_1008</name>
</gene>
<name>A0A1T5AT51_9SPHI</name>
<organism evidence="1 2">
    <name type="scientific">Daejeonella lutea</name>
    <dbReference type="NCBI Taxonomy" id="572036"/>
    <lineage>
        <taxon>Bacteria</taxon>
        <taxon>Pseudomonadati</taxon>
        <taxon>Bacteroidota</taxon>
        <taxon>Sphingobacteriia</taxon>
        <taxon>Sphingobacteriales</taxon>
        <taxon>Sphingobacteriaceae</taxon>
        <taxon>Daejeonella</taxon>
    </lineage>
</organism>